<dbReference type="InterPro" id="IPR002083">
    <property type="entry name" value="MATH/TRAF_dom"/>
</dbReference>
<dbReference type="Pfam" id="PF00917">
    <property type="entry name" value="MATH"/>
    <property type="match status" value="1"/>
</dbReference>
<dbReference type="SUPFAM" id="SSF49599">
    <property type="entry name" value="TRAF domain-like"/>
    <property type="match status" value="1"/>
</dbReference>
<sequence length="178" mass="20191">SLSRMKSAVKKSKVDDDKDDSISPFESSWDGEFQFAVGSECHYKEVLTDAVDIGGINWRLGVRVFNYVDDDDDAAPSIFLVANEGSRSNAWSCEGTAELQLMNLDYETKSIRRRIDFCFDRKNNRAGFESFCAMSEVHQLIHERENLYVGANICINKVHGMRPIPKFDFSPPSEFSDV</sequence>
<evidence type="ECO:0000313" key="4">
    <source>
        <dbReference type="Proteomes" id="UP001432322"/>
    </source>
</evidence>
<dbReference type="PROSITE" id="PS50144">
    <property type="entry name" value="MATH"/>
    <property type="match status" value="1"/>
</dbReference>
<dbReference type="AlphaFoldDB" id="A0AAV5WHR2"/>
<accession>A0AAV5WHR2</accession>
<gene>
    <name evidence="3" type="ORF">PFISCL1PPCAC_22290</name>
</gene>
<proteinExistence type="predicted"/>
<evidence type="ECO:0000256" key="1">
    <source>
        <dbReference type="SAM" id="MobiDB-lite"/>
    </source>
</evidence>
<dbReference type="Gene3D" id="2.60.210.10">
    <property type="entry name" value="Apoptosis, Tumor Necrosis Factor Receptor Associated Protein 2, Chain A"/>
    <property type="match status" value="1"/>
</dbReference>
<keyword evidence="4" id="KW-1185">Reference proteome</keyword>
<dbReference type="Proteomes" id="UP001432322">
    <property type="component" value="Unassembled WGS sequence"/>
</dbReference>
<dbReference type="PANTHER" id="PTHR47022">
    <property type="entry name" value="BTB AND MATH DOMAIN-CONTAINING PROTEIN 36-RELATED"/>
    <property type="match status" value="1"/>
</dbReference>
<organism evidence="3 4">
    <name type="scientific">Pristionchus fissidentatus</name>
    <dbReference type="NCBI Taxonomy" id="1538716"/>
    <lineage>
        <taxon>Eukaryota</taxon>
        <taxon>Metazoa</taxon>
        <taxon>Ecdysozoa</taxon>
        <taxon>Nematoda</taxon>
        <taxon>Chromadorea</taxon>
        <taxon>Rhabditida</taxon>
        <taxon>Rhabditina</taxon>
        <taxon>Diplogasteromorpha</taxon>
        <taxon>Diplogasteroidea</taxon>
        <taxon>Neodiplogasteridae</taxon>
        <taxon>Pristionchus</taxon>
    </lineage>
</organism>
<dbReference type="PANTHER" id="PTHR47022:SF1">
    <property type="entry name" value="BTB AND MATH DOMAIN-CONTAINING PROTEIN 36-RELATED"/>
    <property type="match status" value="1"/>
</dbReference>
<evidence type="ECO:0000313" key="3">
    <source>
        <dbReference type="EMBL" id="GMT30993.1"/>
    </source>
</evidence>
<reference evidence="3" key="1">
    <citation type="submission" date="2023-10" db="EMBL/GenBank/DDBJ databases">
        <title>Genome assembly of Pristionchus species.</title>
        <authorList>
            <person name="Yoshida K."/>
            <person name="Sommer R.J."/>
        </authorList>
    </citation>
    <scope>NUCLEOTIDE SEQUENCE</scope>
    <source>
        <strain evidence="3">RS5133</strain>
    </source>
</reference>
<feature type="region of interest" description="Disordered" evidence="1">
    <location>
        <begin position="1"/>
        <end position="23"/>
    </location>
</feature>
<name>A0AAV5WHR2_9BILA</name>
<dbReference type="InterPro" id="IPR008974">
    <property type="entry name" value="TRAF-like"/>
</dbReference>
<evidence type="ECO:0000259" key="2">
    <source>
        <dbReference type="PROSITE" id="PS50144"/>
    </source>
</evidence>
<feature type="non-terminal residue" evidence="3">
    <location>
        <position position="178"/>
    </location>
</feature>
<protein>
    <recommendedName>
        <fullName evidence="2">MATH domain-containing protein</fullName>
    </recommendedName>
</protein>
<comment type="caution">
    <text evidence="3">The sequence shown here is derived from an EMBL/GenBank/DDBJ whole genome shotgun (WGS) entry which is preliminary data.</text>
</comment>
<dbReference type="EMBL" id="BTSY01000005">
    <property type="protein sequence ID" value="GMT30993.1"/>
    <property type="molecule type" value="Genomic_DNA"/>
</dbReference>
<feature type="domain" description="MATH" evidence="2">
    <location>
        <begin position="30"/>
        <end position="153"/>
    </location>
</feature>
<feature type="non-terminal residue" evidence="3">
    <location>
        <position position="1"/>
    </location>
</feature>